<accession>A0AAV4C6P6</accession>
<comment type="caution">
    <text evidence="1">The sequence shown here is derived from an EMBL/GenBank/DDBJ whole genome shotgun (WGS) entry which is preliminary data.</text>
</comment>
<gene>
    <name evidence="1" type="ORF">PoB_005489500</name>
</gene>
<evidence type="ECO:0000313" key="1">
    <source>
        <dbReference type="EMBL" id="GFO28390.1"/>
    </source>
</evidence>
<dbReference type="GO" id="GO:0030160">
    <property type="term" value="F:synaptic receptor adaptor activity"/>
    <property type="evidence" value="ECO:0007669"/>
    <property type="project" value="TreeGrafter"/>
</dbReference>
<evidence type="ECO:0000313" key="2">
    <source>
        <dbReference type="Proteomes" id="UP000735302"/>
    </source>
</evidence>
<keyword evidence="2" id="KW-1185">Reference proteome</keyword>
<name>A0AAV4C6P6_9GAST</name>
<organism evidence="1 2">
    <name type="scientific">Plakobranchus ocellatus</name>
    <dbReference type="NCBI Taxonomy" id="259542"/>
    <lineage>
        <taxon>Eukaryota</taxon>
        <taxon>Metazoa</taxon>
        <taxon>Spiralia</taxon>
        <taxon>Lophotrochozoa</taxon>
        <taxon>Mollusca</taxon>
        <taxon>Gastropoda</taxon>
        <taxon>Heterobranchia</taxon>
        <taxon>Euthyneura</taxon>
        <taxon>Panpulmonata</taxon>
        <taxon>Sacoglossa</taxon>
        <taxon>Placobranchoidea</taxon>
        <taxon>Plakobranchidae</taxon>
        <taxon>Plakobranchus</taxon>
    </lineage>
</organism>
<dbReference type="GO" id="GO:0035255">
    <property type="term" value="F:ionotropic glutamate receptor binding"/>
    <property type="evidence" value="ECO:0007669"/>
    <property type="project" value="TreeGrafter"/>
</dbReference>
<dbReference type="AlphaFoldDB" id="A0AAV4C6P6"/>
<sequence length="172" mass="19738">MWFPQKCLQFQLEQTVWQAKSRVLTAFAKDLRDPLNYGLYLLPSNGRAGKFLEEERLLSEYPIQGPIGFLEGIGGAVASESNLRSAWTLLAQFKYKKRVYKMLHLNERKVKQLHAKSKLKLFLELVRAGNSDKINKMALKGLDPNFHDQDNGGKKGKEEVWVENRTRVALTC</sequence>
<reference evidence="1 2" key="1">
    <citation type="journal article" date="2021" name="Elife">
        <title>Chloroplast acquisition without the gene transfer in kleptoplastic sea slugs, Plakobranchus ocellatus.</title>
        <authorList>
            <person name="Maeda T."/>
            <person name="Takahashi S."/>
            <person name="Yoshida T."/>
            <person name="Shimamura S."/>
            <person name="Takaki Y."/>
            <person name="Nagai Y."/>
            <person name="Toyoda A."/>
            <person name="Suzuki Y."/>
            <person name="Arimoto A."/>
            <person name="Ishii H."/>
            <person name="Satoh N."/>
            <person name="Nishiyama T."/>
            <person name="Hasebe M."/>
            <person name="Maruyama T."/>
            <person name="Minagawa J."/>
            <person name="Obokata J."/>
            <person name="Shigenobu S."/>
        </authorList>
    </citation>
    <scope>NUCLEOTIDE SEQUENCE [LARGE SCALE GENOMIC DNA]</scope>
</reference>
<protein>
    <submittedName>
        <fullName evidence="1">Sh3 and multiple ankyrin repeat domains protein 3</fullName>
    </submittedName>
</protein>
<dbReference type="Proteomes" id="UP000735302">
    <property type="component" value="Unassembled WGS sequence"/>
</dbReference>
<proteinExistence type="predicted"/>
<dbReference type="EMBL" id="BLXT01006036">
    <property type="protein sequence ID" value="GFO28390.1"/>
    <property type="molecule type" value="Genomic_DNA"/>
</dbReference>
<dbReference type="Gene3D" id="3.10.20.90">
    <property type="entry name" value="Phosphatidylinositol 3-kinase Catalytic Subunit, Chain A, domain 1"/>
    <property type="match status" value="1"/>
</dbReference>
<dbReference type="PANTHER" id="PTHR24135">
    <property type="entry name" value="SH3 AND MULTIPLE ANKYRIN REPEAT DOMAINS PROTEIN"/>
    <property type="match status" value="1"/>
</dbReference>
<dbReference type="PANTHER" id="PTHR24135:SF28">
    <property type="entry name" value="LD13733P"/>
    <property type="match status" value="1"/>
</dbReference>
<dbReference type="InterPro" id="IPR051569">
    <property type="entry name" value="SHANK"/>
</dbReference>